<organism evidence="2 3">
    <name type="scientific">Dendrothele bispora (strain CBS 962.96)</name>
    <dbReference type="NCBI Taxonomy" id="1314807"/>
    <lineage>
        <taxon>Eukaryota</taxon>
        <taxon>Fungi</taxon>
        <taxon>Dikarya</taxon>
        <taxon>Basidiomycota</taxon>
        <taxon>Agaricomycotina</taxon>
        <taxon>Agaricomycetes</taxon>
        <taxon>Agaricomycetidae</taxon>
        <taxon>Agaricales</taxon>
        <taxon>Agaricales incertae sedis</taxon>
        <taxon>Dendrothele</taxon>
    </lineage>
</organism>
<gene>
    <name evidence="2" type="ORF">K435DRAFT_456867</name>
</gene>
<protein>
    <submittedName>
        <fullName evidence="2">Uncharacterized protein</fullName>
    </submittedName>
</protein>
<sequence>MRPTTTTTTATGTNRCTRPRTRRARYTLLIITISQLPWAFPHPTPTSSSTNTITKPLSKTYQPVVLAPQTTNHSPSYQTYLPDSTHEVGNGLLGPTTSLGFS</sequence>
<feature type="compositionally biased region" description="Low complexity" evidence="1">
    <location>
        <begin position="1"/>
        <end position="16"/>
    </location>
</feature>
<evidence type="ECO:0000313" key="2">
    <source>
        <dbReference type="EMBL" id="THU82359.1"/>
    </source>
</evidence>
<feature type="region of interest" description="Disordered" evidence="1">
    <location>
        <begin position="1"/>
        <end position="21"/>
    </location>
</feature>
<dbReference type="EMBL" id="ML179737">
    <property type="protein sequence ID" value="THU82359.1"/>
    <property type="molecule type" value="Genomic_DNA"/>
</dbReference>
<proteinExistence type="predicted"/>
<accession>A0A4S8L1R3</accession>
<keyword evidence="3" id="KW-1185">Reference proteome</keyword>
<feature type="compositionally biased region" description="Polar residues" evidence="1">
    <location>
        <begin position="69"/>
        <end position="82"/>
    </location>
</feature>
<reference evidence="2 3" key="1">
    <citation type="journal article" date="2019" name="Nat. Ecol. Evol.">
        <title>Megaphylogeny resolves global patterns of mushroom evolution.</title>
        <authorList>
            <person name="Varga T."/>
            <person name="Krizsan K."/>
            <person name="Foldi C."/>
            <person name="Dima B."/>
            <person name="Sanchez-Garcia M."/>
            <person name="Sanchez-Ramirez S."/>
            <person name="Szollosi G.J."/>
            <person name="Szarkandi J.G."/>
            <person name="Papp V."/>
            <person name="Albert L."/>
            <person name="Andreopoulos W."/>
            <person name="Angelini C."/>
            <person name="Antonin V."/>
            <person name="Barry K.W."/>
            <person name="Bougher N.L."/>
            <person name="Buchanan P."/>
            <person name="Buyck B."/>
            <person name="Bense V."/>
            <person name="Catcheside P."/>
            <person name="Chovatia M."/>
            <person name="Cooper J."/>
            <person name="Damon W."/>
            <person name="Desjardin D."/>
            <person name="Finy P."/>
            <person name="Geml J."/>
            <person name="Haridas S."/>
            <person name="Hughes K."/>
            <person name="Justo A."/>
            <person name="Karasinski D."/>
            <person name="Kautmanova I."/>
            <person name="Kiss B."/>
            <person name="Kocsube S."/>
            <person name="Kotiranta H."/>
            <person name="LaButti K.M."/>
            <person name="Lechner B.E."/>
            <person name="Liimatainen K."/>
            <person name="Lipzen A."/>
            <person name="Lukacs Z."/>
            <person name="Mihaltcheva S."/>
            <person name="Morgado L.N."/>
            <person name="Niskanen T."/>
            <person name="Noordeloos M.E."/>
            <person name="Ohm R.A."/>
            <person name="Ortiz-Santana B."/>
            <person name="Ovrebo C."/>
            <person name="Racz N."/>
            <person name="Riley R."/>
            <person name="Savchenko A."/>
            <person name="Shiryaev A."/>
            <person name="Soop K."/>
            <person name="Spirin V."/>
            <person name="Szebenyi C."/>
            <person name="Tomsovsky M."/>
            <person name="Tulloss R.E."/>
            <person name="Uehling J."/>
            <person name="Grigoriev I.V."/>
            <person name="Vagvolgyi C."/>
            <person name="Papp T."/>
            <person name="Martin F.M."/>
            <person name="Miettinen O."/>
            <person name="Hibbett D.S."/>
            <person name="Nagy L.G."/>
        </authorList>
    </citation>
    <scope>NUCLEOTIDE SEQUENCE [LARGE SCALE GENOMIC DNA]</scope>
    <source>
        <strain evidence="2 3">CBS 962.96</strain>
    </source>
</reference>
<dbReference type="AlphaFoldDB" id="A0A4S8L1R3"/>
<name>A0A4S8L1R3_DENBC</name>
<evidence type="ECO:0000256" key="1">
    <source>
        <dbReference type="SAM" id="MobiDB-lite"/>
    </source>
</evidence>
<feature type="region of interest" description="Disordered" evidence="1">
    <location>
        <begin position="69"/>
        <end position="102"/>
    </location>
</feature>
<dbReference type="Proteomes" id="UP000297245">
    <property type="component" value="Unassembled WGS sequence"/>
</dbReference>
<evidence type="ECO:0000313" key="3">
    <source>
        <dbReference type="Proteomes" id="UP000297245"/>
    </source>
</evidence>